<dbReference type="Proteomes" id="UP000239480">
    <property type="component" value="Unassembled WGS sequence"/>
</dbReference>
<evidence type="ECO:0000313" key="1">
    <source>
        <dbReference type="EMBL" id="PRY26040.1"/>
    </source>
</evidence>
<dbReference type="CDD" id="cd16439">
    <property type="entry name" value="beta_Kdo_transferase_KpsC_2"/>
    <property type="match status" value="1"/>
</dbReference>
<proteinExistence type="predicted"/>
<keyword evidence="2" id="KW-1185">Reference proteome</keyword>
<evidence type="ECO:0000313" key="2">
    <source>
        <dbReference type="Proteomes" id="UP000239480"/>
    </source>
</evidence>
<sequence>MNDRSIDTAAVDSQPRRLFVFNGGFLNRRIRRILMLSGWQVTNGRPGPDDWVGVWGRSPTSGRGEQVAQKCGARILRIEDAFLRSIRTGRDGEAPIGLQLDRTGVHFDSATPSDLETLLASHPLDDTPLLDRARTAMARIRAIGLSKYNAFDPDLAPPAPGYVLVVDQTEGDASIRHGGASATSFREMLTAAQIDHPGARIILRTHPETAAGHRKGHFGREPLPEQVSLLEAPVSPHALLDGATAVYTVSSQMGFEAILAGHRPHVFGQPFYAGWGLTEDDRPVDRRHRHLTRAQLFAAAMILHPTWYDPWRDRLCALEDVIDGMEARVRAFREDRRGYTATGMRLWKRAPLRRFYGQGGGVRFASSNVAQSGRPVLAWASRIPEGLPEESTRAHVPLFRAEDGFLRSKGLGAELVPPMSLVADDLGIYYDPGHESRLEQLVGSSAGLPDWDIARAERLITRLTTARLSKYNIGSAQIPDLPTGHRILVPGQVEDDASIRLGCGEVRTNLALLDATRAANPTSVVIYKPHPDVEAGLRNGAVPAEQLAELADVVVRGCNPIPLIEAVDEVWTLTSLLGFEALLRGRQVTCLGMPFYAGWGLTRDHGAAPDRRMARPTLAGLVHAALIAYPRYHDPVTNTPCPVEVIVDRLEHGQVAGGGPANRALSKLQGVFASLAPLWR</sequence>
<comment type="caution">
    <text evidence="1">The sequence shown here is derived from an EMBL/GenBank/DDBJ whole genome shotgun (WGS) entry which is preliminary data.</text>
</comment>
<dbReference type="EMBL" id="PVTD01000001">
    <property type="protein sequence ID" value="PRY26040.1"/>
    <property type="molecule type" value="Genomic_DNA"/>
</dbReference>
<name>A0A2T0RY09_9RHOB</name>
<accession>A0A2T0RY09</accession>
<reference evidence="1 2" key="1">
    <citation type="submission" date="2018-03" db="EMBL/GenBank/DDBJ databases">
        <title>Genomic Encyclopedia of Archaeal and Bacterial Type Strains, Phase II (KMG-II): from individual species to whole genera.</title>
        <authorList>
            <person name="Goeker M."/>
        </authorList>
    </citation>
    <scope>NUCLEOTIDE SEQUENCE [LARGE SCALE GENOMIC DNA]</scope>
    <source>
        <strain evidence="1 2">DSM 29328</strain>
    </source>
</reference>
<dbReference type="RefSeq" id="WP_245924795.1">
    <property type="nucleotide sequence ID" value="NZ_PVTD01000001.1"/>
</dbReference>
<gene>
    <name evidence="1" type="ORF">CLV78_101133</name>
</gene>
<dbReference type="AlphaFoldDB" id="A0A2T0RY09"/>
<protein>
    <submittedName>
        <fullName evidence="1">Capsular polysaccharide export protein</fullName>
    </submittedName>
</protein>
<organism evidence="1 2">
    <name type="scientific">Aliiruegeria haliotis</name>
    <dbReference type="NCBI Taxonomy" id="1280846"/>
    <lineage>
        <taxon>Bacteria</taxon>
        <taxon>Pseudomonadati</taxon>
        <taxon>Pseudomonadota</taxon>
        <taxon>Alphaproteobacteria</taxon>
        <taxon>Rhodobacterales</taxon>
        <taxon>Roseobacteraceae</taxon>
        <taxon>Aliiruegeria</taxon>
    </lineage>
</organism>
<dbReference type="CDD" id="cd16440">
    <property type="entry name" value="beta_Kdo_transferase_KpsC_1"/>
    <property type="match status" value="1"/>
</dbReference>
<dbReference type="Pfam" id="PF05159">
    <property type="entry name" value="Capsule_synth"/>
    <property type="match status" value="3"/>
</dbReference>
<dbReference type="InterPro" id="IPR007833">
    <property type="entry name" value="Capsule_polysaccharide_synth"/>
</dbReference>
<dbReference type="GO" id="GO:0015774">
    <property type="term" value="P:polysaccharide transport"/>
    <property type="evidence" value="ECO:0007669"/>
    <property type="project" value="InterPro"/>
</dbReference>
<dbReference type="GO" id="GO:0000271">
    <property type="term" value="P:polysaccharide biosynthetic process"/>
    <property type="evidence" value="ECO:0007669"/>
    <property type="project" value="InterPro"/>
</dbReference>